<sequence length="153" mass="17403">MLHQKISDNLKEAMKAGQEFEVGVFRFLLSSLHNKEIEKKGKGLEPVLSDDEVIEVLIKEAKKRKESIGAYTKGAREDLAEKEKRELEIIKKYLPEELGAEEIEKIVKAAIEKTSRHEIKDFGRVMAEAMKELKGKADASLVSEITKKNLEHE</sequence>
<dbReference type="Pfam" id="PF09424">
    <property type="entry name" value="YqeY"/>
    <property type="match status" value="1"/>
</dbReference>
<proteinExistence type="predicted"/>
<name>A0A1J4XUH6_9BACT</name>
<dbReference type="Proteomes" id="UP000182693">
    <property type="component" value="Unassembled WGS sequence"/>
</dbReference>
<dbReference type="InterPro" id="IPR023168">
    <property type="entry name" value="GatB_Yqey_C_2"/>
</dbReference>
<dbReference type="InterPro" id="IPR042184">
    <property type="entry name" value="YqeY/Aim41_N"/>
</dbReference>
<dbReference type="STRING" id="1805425.AUJ30_01750"/>
<dbReference type="InterPro" id="IPR019004">
    <property type="entry name" value="YqeY/Aim41"/>
</dbReference>
<dbReference type="SUPFAM" id="SSF89095">
    <property type="entry name" value="GatB/YqeY motif"/>
    <property type="match status" value="1"/>
</dbReference>
<dbReference type="Gene3D" id="1.10.1510.10">
    <property type="entry name" value="Uncharacterised protein YqeY/AIM41 PF09424, N-terminal domain"/>
    <property type="match status" value="1"/>
</dbReference>
<evidence type="ECO:0008006" key="3">
    <source>
        <dbReference type="Google" id="ProtNLM"/>
    </source>
</evidence>
<dbReference type="GO" id="GO:0016884">
    <property type="term" value="F:carbon-nitrogen ligase activity, with glutamine as amido-N-donor"/>
    <property type="evidence" value="ECO:0007669"/>
    <property type="project" value="InterPro"/>
</dbReference>
<protein>
    <recommendedName>
        <fullName evidence="3">Glutamyl-tRNA amidotransferase</fullName>
    </recommendedName>
</protein>
<reference evidence="1 2" key="1">
    <citation type="journal article" date="2016" name="Environ. Microbiol.">
        <title>Genomic resolution of a cold subsurface aquifer community provides metabolic insights for novel microbes adapted to high CO concentrations.</title>
        <authorList>
            <person name="Probst A.J."/>
            <person name="Castelle C.J."/>
            <person name="Singh A."/>
            <person name="Brown C.T."/>
            <person name="Anantharaman K."/>
            <person name="Sharon I."/>
            <person name="Hug L.A."/>
            <person name="Burstein D."/>
            <person name="Emerson J.B."/>
            <person name="Thomas B.C."/>
            <person name="Banfield J.F."/>
        </authorList>
    </citation>
    <scope>NUCLEOTIDE SEQUENCE [LARGE SCALE GENOMIC DNA]</scope>
    <source>
        <strain evidence="1">CG1_02_39_135</strain>
    </source>
</reference>
<evidence type="ECO:0000313" key="2">
    <source>
        <dbReference type="Proteomes" id="UP000182693"/>
    </source>
</evidence>
<dbReference type="PANTHER" id="PTHR28055:SF1">
    <property type="entry name" value="ALTERED INHERITANCE OF MITOCHONDRIA PROTEIN 41, MITOCHONDRIAL"/>
    <property type="match status" value="1"/>
</dbReference>
<dbReference type="EMBL" id="MNWX01000033">
    <property type="protein sequence ID" value="OIO64955.1"/>
    <property type="molecule type" value="Genomic_DNA"/>
</dbReference>
<gene>
    <name evidence="1" type="ORF">AUJ30_01750</name>
</gene>
<accession>A0A1J4XUH6</accession>
<evidence type="ECO:0000313" key="1">
    <source>
        <dbReference type="EMBL" id="OIO64955.1"/>
    </source>
</evidence>
<dbReference type="AlphaFoldDB" id="A0A1J4XUH6"/>
<organism evidence="1 2">
    <name type="scientific">Candidatus Wolfebacteria bacterium CG1_02_39_135</name>
    <dbReference type="NCBI Taxonomy" id="1805425"/>
    <lineage>
        <taxon>Bacteria</taxon>
        <taxon>Candidatus Wolfeibacteriota</taxon>
    </lineage>
</organism>
<dbReference type="InterPro" id="IPR003789">
    <property type="entry name" value="Asn/Gln_tRNA_amidoTrase-B-like"/>
</dbReference>
<dbReference type="Gene3D" id="1.10.10.410">
    <property type="match status" value="1"/>
</dbReference>
<dbReference type="PANTHER" id="PTHR28055">
    <property type="entry name" value="ALTERED INHERITANCE OF MITOCHONDRIA PROTEIN 41, MITOCHONDRIAL"/>
    <property type="match status" value="1"/>
</dbReference>
<comment type="caution">
    <text evidence="1">The sequence shown here is derived from an EMBL/GenBank/DDBJ whole genome shotgun (WGS) entry which is preliminary data.</text>
</comment>